<evidence type="ECO:0000256" key="2">
    <source>
        <dbReference type="ARBA" id="ARBA00023163"/>
    </source>
</evidence>
<dbReference type="Proteomes" id="UP000480164">
    <property type="component" value="Unassembled WGS sequence"/>
</dbReference>
<dbReference type="InterPro" id="IPR036388">
    <property type="entry name" value="WH-like_DNA-bd_sf"/>
</dbReference>
<organism evidence="3 4">
    <name type="scientific">Erwinia sorbitola</name>
    <dbReference type="NCBI Taxonomy" id="2681984"/>
    <lineage>
        <taxon>Bacteria</taxon>
        <taxon>Pseudomonadati</taxon>
        <taxon>Pseudomonadota</taxon>
        <taxon>Gammaproteobacteria</taxon>
        <taxon>Enterobacterales</taxon>
        <taxon>Erwiniaceae</taxon>
        <taxon>Erwinia</taxon>
    </lineage>
</organism>
<comment type="caution">
    <text evidence="3">The sequence shown here is derived from an EMBL/GenBank/DDBJ whole genome shotgun (WGS) entry which is preliminary data.</text>
</comment>
<dbReference type="Gene3D" id="1.10.10.10">
    <property type="entry name" value="Winged helix-like DNA-binding domain superfamily/Winged helix DNA-binding domain"/>
    <property type="match status" value="1"/>
</dbReference>
<evidence type="ECO:0000256" key="1">
    <source>
        <dbReference type="ARBA" id="ARBA00023015"/>
    </source>
</evidence>
<reference evidence="3 4" key="1">
    <citation type="submission" date="2019-11" db="EMBL/GenBank/DDBJ databases">
        <title>Erwinia sp. nov., isolated from feces of birds in Tibet plateau of China.</title>
        <authorList>
            <person name="Ge Y."/>
        </authorList>
    </citation>
    <scope>NUCLEOTIDE SEQUENCE [LARGE SCALE GENOMIC DNA]</scope>
    <source>
        <strain evidence="3 4">J316</strain>
    </source>
</reference>
<name>A0ABW9RGE8_9GAMM</name>
<gene>
    <name evidence="3" type="ORF">GK011_13670</name>
</gene>
<sequence>MRRTKLVVQEKKQEVLRTLNLLCGGMNESREKGRGFSNPETWPKTRELADSCGETIYMTRNILLQLVNEGKVIKHSSPLLNSLRWYANKNDGV</sequence>
<dbReference type="EMBL" id="WLZX01000005">
    <property type="protein sequence ID" value="MTD27986.1"/>
    <property type="molecule type" value="Genomic_DNA"/>
</dbReference>
<accession>A0ABW9RGE8</accession>
<evidence type="ECO:0000313" key="3">
    <source>
        <dbReference type="EMBL" id="MTD27986.1"/>
    </source>
</evidence>
<evidence type="ECO:0008006" key="5">
    <source>
        <dbReference type="Google" id="ProtNLM"/>
    </source>
</evidence>
<protein>
    <recommendedName>
        <fullName evidence="5">FaeA-like protein</fullName>
    </recommendedName>
</protein>
<keyword evidence="2" id="KW-0804">Transcription</keyword>
<evidence type="ECO:0000313" key="4">
    <source>
        <dbReference type="Proteomes" id="UP000480164"/>
    </source>
</evidence>
<dbReference type="InterPro" id="IPR006793">
    <property type="entry name" value="FaeA"/>
</dbReference>
<keyword evidence="4" id="KW-1185">Reference proteome</keyword>
<dbReference type="Pfam" id="PF04703">
    <property type="entry name" value="FaeA"/>
    <property type="match status" value="1"/>
</dbReference>
<dbReference type="RefSeq" id="WP_154753250.1">
    <property type="nucleotide sequence ID" value="NZ_WLZX01000005.1"/>
</dbReference>
<proteinExistence type="predicted"/>
<keyword evidence="1" id="KW-0805">Transcription regulation</keyword>